<dbReference type="EMBL" id="LHXN01000030">
    <property type="protein sequence ID" value="KXA92791.1"/>
    <property type="molecule type" value="Genomic_DNA"/>
</dbReference>
<evidence type="ECO:0000313" key="1">
    <source>
        <dbReference type="EMBL" id="KXA92791.1"/>
    </source>
</evidence>
<name>A0A133UEZ0_9EURY</name>
<reference evidence="1 2" key="1">
    <citation type="journal article" date="2016" name="Sci. Rep.">
        <title>Metabolic traits of an uncultured archaeal lineage -MSBL1- from brine pools of the Red Sea.</title>
        <authorList>
            <person name="Mwirichia R."/>
            <person name="Alam I."/>
            <person name="Rashid M."/>
            <person name="Vinu M."/>
            <person name="Ba-Alawi W."/>
            <person name="Anthony Kamau A."/>
            <person name="Kamanda Ngugi D."/>
            <person name="Goker M."/>
            <person name="Klenk H.P."/>
            <person name="Bajic V."/>
            <person name="Stingl U."/>
        </authorList>
    </citation>
    <scope>NUCLEOTIDE SEQUENCE [LARGE SCALE GENOMIC DNA]</scope>
    <source>
        <strain evidence="1">SCGC-AAA259E17</strain>
    </source>
</reference>
<proteinExistence type="predicted"/>
<sequence>MVKRLCRIAVANDAVSLLSSLRCGIFLPNLSLSAPKKEHSGLLKKSVDVIEIEDEKALVLKDKVAKEEAWTGGNR</sequence>
<protein>
    <submittedName>
        <fullName evidence="1">Uncharacterized protein</fullName>
    </submittedName>
</protein>
<evidence type="ECO:0000313" key="2">
    <source>
        <dbReference type="Proteomes" id="UP000070373"/>
    </source>
</evidence>
<accession>A0A133UEZ0</accession>
<comment type="caution">
    <text evidence="1">The sequence shown here is derived from an EMBL/GenBank/DDBJ whole genome shotgun (WGS) entry which is preliminary data.</text>
</comment>
<gene>
    <name evidence="1" type="ORF">AKJ64_02230</name>
</gene>
<dbReference type="AlphaFoldDB" id="A0A133UEZ0"/>
<keyword evidence="2" id="KW-1185">Reference proteome</keyword>
<dbReference type="Proteomes" id="UP000070373">
    <property type="component" value="Unassembled WGS sequence"/>
</dbReference>
<organism evidence="1 2">
    <name type="scientific">candidate division MSBL1 archaeon SCGC-AAA259E17</name>
    <dbReference type="NCBI Taxonomy" id="1698263"/>
    <lineage>
        <taxon>Archaea</taxon>
        <taxon>Methanobacteriati</taxon>
        <taxon>Methanobacteriota</taxon>
        <taxon>candidate division MSBL1</taxon>
    </lineage>
</organism>